<evidence type="ECO:0000313" key="2">
    <source>
        <dbReference type="Proteomes" id="UP000250140"/>
    </source>
</evidence>
<keyword evidence="2" id="KW-1185">Reference proteome</keyword>
<dbReference type="OrthoDB" id="10673890at2759"/>
<proteinExistence type="predicted"/>
<sequence>MPSLLQARRGSAASDPRDMVFAHVGFATDTKCSDIRVDYSKITVEVFTDCARYLAKKNGFITIAACISDGVTSSELSVRKVLNNIRQIAPRIAGMDIAFDEIGTLMFDQSILNSVEELYNAVYQMWREMVQDDDILPPNSTPQHDTPCRYSYDTAISFLIPLGFNLVSNGGASSRCFDEMALARLINGRLALVPTSAQGGDMVAWQAIPDLG</sequence>
<dbReference type="Proteomes" id="UP000250140">
    <property type="component" value="Unassembled WGS sequence"/>
</dbReference>
<dbReference type="EMBL" id="KV748584">
    <property type="protein sequence ID" value="OCL14347.1"/>
    <property type="molecule type" value="Genomic_DNA"/>
</dbReference>
<name>A0A8E2FBW5_9PEZI</name>
<accession>A0A8E2FBW5</accession>
<dbReference type="AlphaFoldDB" id="A0A8E2FBW5"/>
<gene>
    <name evidence="1" type="ORF">AOQ84DRAFT_371366</name>
</gene>
<reference evidence="1 2" key="1">
    <citation type="journal article" date="2016" name="Nat. Commun.">
        <title>Ectomycorrhizal ecology is imprinted in the genome of the dominant symbiotic fungus Cenococcum geophilum.</title>
        <authorList>
            <consortium name="DOE Joint Genome Institute"/>
            <person name="Peter M."/>
            <person name="Kohler A."/>
            <person name="Ohm R.A."/>
            <person name="Kuo A."/>
            <person name="Krutzmann J."/>
            <person name="Morin E."/>
            <person name="Arend M."/>
            <person name="Barry K.W."/>
            <person name="Binder M."/>
            <person name="Choi C."/>
            <person name="Clum A."/>
            <person name="Copeland A."/>
            <person name="Grisel N."/>
            <person name="Haridas S."/>
            <person name="Kipfer T."/>
            <person name="LaButti K."/>
            <person name="Lindquist E."/>
            <person name="Lipzen A."/>
            <person name="Maire R."/>
            <person name="Meier B."/>
            <person name="Mihaltcheva S."/>
            <person name="Molinier V."/>
            <person name="Murat C."/>
            <person name="Poggeler S."/>
            <person name="Quandt C.A."/>
            <person name="Sperisen C."/>
            <person name="Tritt A."/>
            <person name="Tisserant E."/>
            <person name="Crous P.W."/>
            <person name="Henrissat B."/>
            <person name="Nehls U."/>
            <person name="Egli S."/>
            <person name="Spatafora J.W."/>
            <person name="Grigoriev I.V."/>
            <person name="Martin F.M."/>
        </authorList>
    </citation>
    <scope>NUCLEOTIDE SEQUENCE [LARGE SCALE GENOMIC DNA]</scope>
    <source>
        <strain evidence="1 2">CBS 207.34</strain>
    </source>
</reference>
<evidence type="ECO:0000313" key="1">
    <source>
        <dbReference type="EMBL" id="OCL14347.1"/>
    </source>
</evidence>
<protein>
    <submittedName>
        <fullName evidence="1">Uncharacterized protein</fullName>
    </submittedName>
</protein>
<organism evidence="1 2">
    <name type="scientific">Glonium stellatum</name>
    <dbReference type="NCBI Taxonomy" id="574774"/>
    <lineage>
        <taxon>Eukaryota</taxon>
        <taxon>Fungi</taxon>
        <taxon>Dikarya</taxon>
        <taxon>Ascomycota</taxon>
        <taxon>Pezizomycotina</taxon>
        <taxon>Dothideomycetes</taxon>
        <taxon>Pleosporomycetidae</taxon>
        <taxon>Gloniales</taxon>
        <taxon>Gloniaceae</taxon>
        <taxon>Glonium</taxon>
    </lineage>
</organism>